<evidence type="ECO:0000256" key="1">
    <source>
        <dbReference type="PROSITE-ProRule" id="PRU01211"/>
    </source>
</evidence>
<dbReference type="EMBL" id="JABAIA010000003">
    <property type="protein sequence ID" value="NLR67381.1"/>
    <property type="molecule type" value="Genomic_DNA"/>
</dbReference>
<protein>
    <recommendedName>
        <fullName evidence="2">Peptidase M12A domain-containing protein</fullName>
    </recommendedName>
</protein>
<comment type="caution">
    <text evidence="3">The sequence shown here is derived from an EMBL/GenBank/DDBJ whole genome shotgun (WGS) entry which is preliminary data.</text>
</comment>
<dbReference type="GO" id="GO:0004222">
    <property type="term" value="F:metalloendopeptidase activity"/>
    <property type="evidence" value="ECO:0007669"/>
    <property type="project" value="UniProtKB-UniRule"/>
</dbReference>
<keyword evidence="1" id="KW-0378">Hydrolase</keyword>
<dbReference type="SMART" id="SM00235">
    <property type="entry name" value="ZnMc"/>
    <property type="match status" value="1"/>
</dbReference>
<proteinExistence type="predicted"/>
<dbReference type="InterPro" id="IPR001506">
    <property type="entry name" value="Peptidase_M12A"/>
</dbReference>
<evidence type="ECO:0000313" key="4">
    <source>
        <dbReference type="Proteomes" id="UP000570474"/>
    </source>
</evidence>
<dbReference type="PANTHER" id="PTHR10127">
    <property type="entry name" value="DISCOIDIN, CUB, EGF, LAMININ , AND ZINC METALLOPROTEASE DOMAIN CONTAINING"/>
    <property type="match status" value="1"/>
</dbReference>
<dbReference type="PANTHER" id="PTHR10127:SF850">
    <property type="entry name" value="METALLOENDOPEPTIDASE"/>
    <property type="match status" value="1"/>
</dbReference>
<dbReference type="SUPFAM" id="SSF55486">
    <property type="entry name" value="Metalloproteases ('zincins'), catalytic domain"/>
    <property type="match status" value="1"/>
</dbReference>
<evidence type="ECO:0000313" key="3">
    <source>
        <dbReference type="EMBL" id="NLR67381.1"/>
    </source>
</evidence>
<dbReference type="Pfam" id="PF01400">
    <property type="entry name" value="Astacin"/>
    <property type="match status" value="1"/>
</dbReference>
<feature type="binding site" evidence="1">
    <location>
        <position position="87"/>
    </location>
    <ligand>
        <name>Zn(2+)</name>
        <dbReference type="ChEBI" id="CHEBI:29105"/>
        <note>catalytic</note>
    </ligand>
</feature>
<feature type="binding site" evidence="1">
    <location>
        <position position="91"/>
    </location>
    <ligand>
        <name>Zn(2+)</name>
        <dbReference type="ChEBI" id="CHEBI:29105"/>
        <note>catalytic</note>
    </ligand>
</feature>
<dbReference type="GO" id="GO:0006508">
    <property type="term" value="P:proteolysis"/>
    <property type="evidence" value="ECO:0007669"/>
    <property type="project" value="UniProtKB-KW"/>
</dbReference>
<feature type="domain" description="Peptidase M12A" evidence="2">
    <location>
        <begin position="2"/>
        <end position="185"/>
    </location>
</feature>
<dbReference type="InterPro" id="IPR024079">
    <property type="entry name" value="MetalloPept_cat_dom_sf"/>
</dbReference>
<reference evidence="3 4" key="1">
    <citation type="submission" date="2020-04" db="EMBL/GenBank/DDBJ databases">
        <authorList>
            <person name="Yin C."/>
        </authorList>
    </citation>
    <scope>NUCLEOTIDE SEQUENCE [LARGE SCALE GENOMIC DNA]</scope>
    <source>
        <strain evidence="3 4">Ae27</strain>
    </source>
</reference>
<feature type="active site" evidence="1">
    <location>
        <position position="88"/>
    </location>
</feature>
<dbReference type="AlphaFoldDB" id="A0A847S6X1"/>
<comment type="cofactor">
    <cofactor evidence="1">
        <name>Zn(2+)</name>
        <dbReference type="ChEBI" id="CHEBI:29105"/>
    </cofactor>
    <text evidence="1">Binds 1 zinc ion per subunit.</text>
</comment>
<name>A0A847S6X1_9BACT</name>
<accession>A0A847S6X1</accession>
<organism evidence="3 4">
    <name type="scientific">Chitinophaga varians</name>
    <dbReference type="NCBI Taxonomy" id="2202339"/>
    <lineage>
        <taxon>Bacteria</taxon>
        <taxon>Pseudomonadati</taxon>
        <taxon>Bacteroidota</taxon>
        <taxon>Chitinophagia</taxon>
        <taxon>Chitinophagales</taxon>
        <taxon>Chitinophagaceae</taxon>
        <taxon>Chitinophaga</taxon>
    </lineage>
</organism>
<keyword evidence="1" id="KW-0482">Metalloprotease</keyword>
<gene>
    <name evidence="3" type="ORF">HGH92_23965</name>
</gene>
<evidence type="ECO:0000259" key="2">
    <source>
        <dbReference type="PROSITE" id="PS51864"/>
    </source>
</evidence>
<dbReference type="RefSeq" id="WP_168873346.1">
    <property type="nucleotide sequence ID" value="NZ_JABAIA010000003.1"/>
</dbReference>
<feature type="binding site" evidence="1">
    <location>
        <position position="97"/>
    </location>
    <ligand>
        <name>Zn(2+)</name>
        <dbReference type="ChEBI" id="CHEBI:29105"/>
        <note>catalytic</note>
    </ligand>
</feature>
<dbReference type="Proteomes" id="UP000570474">
    <property type="component" value="Unassembled WGS sequence"/>
</dbReference>
<keyword evidence="4" id="KW-1185">Reference proteome</keyword>
<keyword evidence="1" id="KW-0862">Zinc</keyword>
<dbReference type="InterPro" id="IPR006026">
    <property type="entry name" value="Peptidase_Metallo"/>
</dbReference>
<comment type="caution">
    <text evidence="1">Lacks conserved residue(s) required for the propagation of feature annotation.</text>
</comment>
<dbReference type="GO" id="GO:0008270">
    <property type="term" value="F:zinc ion binding"/>
    <property type="evidence" value="ECO:0007669"/>
    <property type="project" value="UniProtKB-UniRule"/>
</dbReference>
<dbReference type="Gene3D" id="3.40.390.10">
    <property type="entry name" value="Collagenase (Catalytic Domain)"/>
    <property type="match status" value="1"/>
</dbReference>
<dbReference type="PROSITE" id="PS51864">
    <property type="entry name" value="ASTACIN"/>
    <property type="match status" value="1"/>
</dbReference>
<sequence>MSVTPTNVSLWTYRTIPFTFESGYPYQQEVLAAMAQWENAAGVTFLPWSDEPNYLYIQKESADNESGIGMQGGKQIVGISQSDLALHELGHVIGLAHEHSRSDRDDHIDMQWQNIDGGQGNVQFTKDLYSNNLTDYDPLSVMHYPAPATGWGGYPDNQQVWTMRWKQDNSLKLGAGDNQGYTALSANDKNPGGILSLYQQQRVPMGPQIASGKWKNPYAVQFSFIIDGQTYAFEHNPSAKSWYIQILSPDGTPGATTQHGTWYDPYEVQFPFTVGGRTFYYGQNLEKKNWFIQELLAGGLVGPTTATGSWHNAYAVQVPFTIGGRVFFFGQNLETYYWFIQELLPDGKMGSETDHGTWQNPYHRQFTYTMGDRVFLCGQNKIKKRWFIQELLPGGKMGKEISAGYWQDAYEVQFPYNLGGVQYFYGQSMTSKTWFIRQLNADGTMGPLVQAGRWDKGYQVQYPFVSGYQQYFLGHNTDDYSWFTRQLVAL</sequence>
<dbReference type="PRINTS" id="PR00480">
    <property type="entry name" value="ASTACIN"/>
</dbReference>
<keyword evidence="1" id="KW-0479">Metal-binding</keyword>
<keyword evidence="1" id="KW-0645">Protease</keyword>